<dbReference type="Proteomes" id="UP000250140">
    <property type="component" value="Unassembled WGS sequence"/>
</dbReference>
<keyword evidence="7" id="KW-1185">Reference proteome</keyword>
<feature type="compositionally biased region" description="Polar residues" evidence="4">
    <location>
        <begin position="429"/>
        <end position="440"/>
    </location>
</feature>
<dbReference type="InterPro" id="IPR001077">
    <property type="entry name" value="COMT_C"/>
</dbReference>
<dbReference type="InterPro" id="IPR016461">
    <property type="entry name" value="COMT-like"/>
</dbReference>
<dbReference type="Gene3D" id="1.10.10.10">
    <property type="entry name" value="Winged helix-like DNA-binding domain superfamily/Winged helix DNA-binding domain"/>
    <property type="match status" value="1"/>
</dbReference>
<dbReference type="GO" id="GO:0008171">
    <property type="term" value="F:O-methyltransferase activity"/>
    <property type="evidence" value="ECO:0007669"/>
    <property type="project" value="InterPro"/>
</dbReference>
<dbReference type="PANTHER" id="PTHR43712:SF16">
    <property type="entry name" value="O-METHYLTRANSFERASE ELCB"/>
    <property type="match status" value="1"/>
</dbReference>
<sequence length="450" mass="50094">MTLTRATDLASLIASNTAKYNDYLLKNDLPPPSLDLLPPEAPLRLPDDISTARELAIEASHELHELLCGPIGLIMNAAPRSTRIMSLHFVHTYKVGYNLGWGEKTTFAQIAKDCNLDEEDTRRMLRLAMTDYLFTEPENGVVMHSAASYELARNPLLSAWIGVTVQENWSPMLKISEAISKYPGSEEPMESAYAIAHNLSEMPFKVWERDPKRIKQFSDAMAFLHSDSGFQPSHILLGCQFSGPDPPTFVDIGGSQGHVSISLARLHPNMKFIVQDTPQTVALGAEQLPEDLKDGVTFMAHDFWNEQPVKDADVYFFRCIFHDWSDKYSVRILRNLIPALKKGARVIISDVCIPPKGVVSMYKEHWIRGLDVVMKCFTNAKEREAGDWAALFTKADPRFKFLGVRMPPGSKDAVIEAEWTSAEDVKVQPNGSESGTNGSLGSEAPILNGM</sequence>
<evidence type="ECO:0000256" key="2">
    <source>
        <dbReference type="ARBA" id="ARBA00022679"/>
    </source>
</evidence>
<keyword evidence="1 6" id="KW-0489">Methyltransferase</keyword>
<dbReference type="SUPFAM" id="SSF53335">
    <property type="entry name" value="S-adenosyl-L-methionine-dependent methyltransferases"/>
    <property type="match status" value="1"/>
</dbReference>
<dbReference type="Gene3D" id="3.40.50.150">
    <property type="entry name" value="Vaccinia Virus protein VP39"/>
    <property type="match status" value="1"/>
</dbReference>
<dbReference type="OrthoDB" id="1606438at2759"/>
<accession>A0A8E2F0C1</accession>
<dbReference type="EMBL" id="KV749712">
    <property type="protein sequence ID" value="OCL08124.1"/>
    <property type="molecule type" value="Genomic_DNA"/>
</dbReference>
<keyword evidence="2 6" id="KW-0808">Transferase</keyword>
<name>A0A8E2F0C1_9PEZI</name>
<dbReference type="PANTHER" id="PTHR43712">
    <property type="entry name" value="PUTATIVE (AFU_ORTHOLOGUE AFUA_4G14580)-RELATED"/>
    <property type="match status" value="1"/>
</dbReference>
<dbReference type="Pfam" id="PF00891">
    <property type="entry name" value="Methyltransf_2"/>
    <property type="match status" value="1"/>
</dbReference>
<reference evidence="6 7" key="1">
    <citation type="journal article" date="2016" name="Nat. Commun.">
        <title>Ectomycorrhizal ecology is imprinted in the genome of the dominant symbiotic fungus Cenococcum geophilum.</title>
        <authorList>
            <consortium name="DOE Joint Genome Institute"/>
            <person name="Peter M."/>
            <person name="Kohler A."/>
            <person name="Ohm R.A."/>
            <person name="Kuo A."/>
            <person name="Krutzmann J."/>
            <person name="Morin E."/>
            <person name="Arend M."/>
            <person name="Barry K.W."/>
            <person name="Binder M."/>
            <person name="Choi C."/>
            <person name="Clum A."/>
            <person name="Copeland A."/>
            <person name="Grisel N."/>
            <person name="Haridas S."/>
            <person name="Kipfer T."/>
            <person name="LaButti K."/>
            <person name="Lindquist E."/>
            <person name="Lipzen A."/>
            <person name="Maire R."/>
            <person name="Meier B."/>
            <person name="Mihaltcheva S."/>
            <person name="Molinier V."/>
            <person name="Murat C."/>
            <person name="Poggeler S."/>
            <person name="Quandt C.A."/>
            <person name="Sperisen C."/>
            <person name="Tritt A."/>
            <person name="Tisserant E."/>
            <person name="Crous P.W."/>
            <person name="Henrissat B."/>
            <person name="Nehls U."/>
            <person name="Egli S."/>
            <person name="Spatafora J.W."/>
            <person name="Grigoriev I.V."/>
            <person name="Martin F.M."/>
        </authorList>
    </citation>
    <scope>NUCLEOTIDE SEQUENCE [LARGE SCALE GENOMIC DNA]</scope>
    <source>
        <strain evidence="6 7">CBS 207.34</strain>
    </source>
</reference>
<evidence type="ECO:0000256" key="4">
    <source>
        <dbReference type="SAM" id="MobiDB-lite"/>
    </source>
</evidence>
<dbReference type="InterPro" id="IPR036388">
    <property type="entry name" value="WH-like_DNA-bd_sf"/>
</dbReference>
<dbReference type="AlphaFoldDB" id="A0A8E2F0C1"/>
<feature type="region of interest" description="Disordered" evidence="4">
    <location>
        <begin position="425"/>
        <end position="450"/>
    </location>
</feature>
<dbReference type="PROSITE" id="PS51683">
    <property type="entry name" value="SAM_OMT_II"/>
    <property type="match status" value="1"/>
</dbReference>
<organism evidence="6 7">
    <name type="scientific">Glonium stellatum</name>
    <dbReference type="NCBI Taxonomy" id="574774"/>
    <lineage>
        <taxon>Eukaryota</taxon>
        <taxon>Fungi</taxon>
        <taxon>Dikarya</taxon>
        <taxon>Ascomycota</taxon>
        <taxon>Pezizomycotina</taxon>
        <taxon>Dothideomycetes</taxon>
        <taxon>Pleosporomycetidae</taxon>
        <taxon>Gloniales</taxon>
        <taxon>Gloniaceae</taxon>
        <taxon>Glonium</taxon>
    </lineage>
</organism>
<evidence type="ECO:0000313" key="6">
    <source>
        <dbReference type="EMBL" id="OCL08124.1"/>
    </source>
</evidence>
<evidence type="ECO:0000256" key="3">
    <source>
        <dbReference type="ARBA" id="ARBA00022691"/>
    </source>
</evidence>
<proteinExistence type="predicted"/>
<dbReference type="InterPro" id="IPR029063">
    <property type="entry name" value="SAM-dependent_MTases_sf"/>
</dbReference>
<keyword evidence="3" id="KW-0949">S-adenosyl-L-methionine</keyword>
<dbReference type="GO" id="GO:0032259">
    <property type="term" value="P:methylation"/>
    <property type="evidence" value="ECO:0007669"/>
    <property type="project" value="UniProtKB-KW"/>
</dbReference>
<evidence type="ECO:0000313" key="7">
    <source>
        <dbReference type="Proteomes" id="UP000250140"/>
    </source>
</evidence>
<evidence type="ECO:0000259" key="5">
    <source>
        <dbReference type="Pfam" id="PF00891"/>
    </source>
</evidence>
<feature type="domain" description="O-methyltransferase C-terminal" evidence="5">
    <location>
        <begin position="192"/>
        <end position="395"/>
    </location>
</feature>
<protein>
    <submittedName>
        <fullName evidence="6">S-adenosyl-L-methionine-dependent methyltransferase</fullName>
    </submittedName>
</protein>
<evidence type="ECO:0000256" key="1">
    <source>
        <dbReference type="ARBA" id="ARBA00022603"/>
    </source>
</evidence>
<gene>
    <name evidence="6" type="ORF">AOQ84DRAFT_389064</name>
</gene>